<dbReference type="InterPro" id="IPR026026">
    <property type="entry name" value="HIT_Hint"/>
</dbReference>
<feature type="short sequence motif" description="Histidine triad motif" evidence="1">
    <location>
        <begin position="87"/>
        <end position="91"/>
    </location>
</feature>
<dbReference type="SUPFAM" id="SSF54197">
    <property type="entry name" value="HIT-like"/>
    <property type="match status" value="1"/>
</dbReference>
<evidence type="ECO:0000313" key="4">
    <source>
        <dbReference type="Proteomes" id="UP000192920"/>
    </source>
</evidence>
<reference evidence="4" key="1">
    <citation type="submission" date="2017-04" db="EMBL/GenBank/DDBJ databases">
        <authorList>
            <person name="Varghese N."/>
            <person name="Submissions S."/>
        </authorList>
    </citation>
    <scope>NUCLEOTIDE SEQUENCE [LARGE SCALE GENOMIC DNA]</scope>
    <source>
        <strain evidence="4">DSM 22618</strain>
    </source>
</reference>
<keyword evidence="3" id="KW-0378">Hydrolase</keyword>
<dbReference type="GO" id="GO:0009117">
    <property type="term" value="P:nucleotide metabolic process"/>
    <property type="evidence" value="ECO:0007669"/>
    <property type="project" value="TreeGrafter"/>
</dbReference>
<dbReference type="PANTHER" id="PTHR46648:SF1">
    <property type="entry name" value="ADENOSINE 5'-MONOPHOSPHORAMIDASE HNT1"/>
    <property type="match status" value="1"/>
</dbReference>
<name>A0A1Y6C968_9NEIS</name>
<dbReference type="InterPro" id="IPR001310">
    <property type="entry name" value="Histidine_triad_HIT"/>
</dbReference>
<evidence type="ECO:0000259" key="2">
    <source>
        <dbReference type="PROSITE" id="PS51084"/>
    </source>
</evidence>
<dbReference type="AlphaFoldDB" id="A0A1Y6C968"/>
<evidence type="ECO:0000313" key="3">
    <source>
        <dbReference type="EMBL" id="SMF52327.1"/>
    </source>
</evidence>
<dbReference type="InterPro" id="IPR011146">
    <property type="entry name" value="HIT-like"/>
</dbReference>
<dbReference type="InterPro" id="IPR036265">
    <property type="entry name" value="HIT-like_sf"/>
</dbReference>
<feature type="domain" description="HIT" evidence="2">
    <location>
        <begin position="1"/>
        <end position="102"/>
    </location>
</feature>
<accession>A0A1Y6C968</accession>
<proteinExistence type="predicted"/>
<dbReference type="PROSITE" id="PS51084">
    <property type="entry name" value="HIT_2"/>
    <property type="match status" value="1"/>
</dbReference>
<dbReference type="PIRSF" id="PIRSF000714">
    <property type="entry name" value="HIT"/>
    <property type="match status" value="1"/>
</dbReference>
<dbReference type="Gene3D" id="3.30.428.10">
    <property type="entry name" value="HIT-like"/>
    <property type="match status" value="1"/>
</dbReference>
<protein>
    <submittedName>
        <fullName evidence="3">Diadenosine tetraphosphate (Ap4A) hydrolase</fullName>
    </submittedName>
</protein>
<dbReference type="Proteomes" id="UP000192920">
    <property type="component" value="Unassembled WGS sequence"/>
</dbReference>
<dbReference type="PANTHER" id="PTHR46648">
    <property type="entry name" value="HIT FAMILY PROTEIN 1"/>
    <property type="match status" value="1"/>
</dbReference>
<dbReference type="RefSeq" id="WP_085277751.1">
    <property type="nucleotide sequence ID" value="NZ_FXAG01000028.1"/>
</dbReference>
<organism evidence="3 4">
    <name type="scientific">Pseudogulbenkiania subflava DSM 22618</name>
    <dbReference type="NCBI Taxonomy" id="1123014"/>
    <lineage>
        <taxon>Bacteria</taxon>
        <taxon>Pseudomonadati</taxon>
        <taxon>Pseudomonadota</taxon>
        <taxon>Betaproteobacteria</taxon>
        <taxon>Neisseriales</taxon>
        <taxon>Chromobacteriaceae</taxon>
        <taxon>Pseudogulbenkiania</taxon>
    </lineage>
</organism>
<dbReference type="Pfam" id="PF01230">
    <property type="entry name" value="HIT"/>
    <property type="match status" value="1"/>
</dbReference>
<dbReference type="EMBL" id="FXAG01000028">
    <property type="protein sequence ID" value="SMF52327.1"/>
    <property type="molecule type" value="Genomic_DNA"/>
</dbReference>
<sequence length="134" mass="15112">MYCELCSSPAGNVLFEDDRLRVVLVDEPGYPGFCRVIWKAHVKEMSDLAAADRQHLFDWLLRTEVAVRQVMKPDKINLASLGNMVPHLHWHVIPRFQNDAHFPSPIWAGARRSGADHGQPDLAHKLIAALNTVP</sequence>
<dbReference type="GO" id="GO:0016787">
    <property type="term" value="F:hydrolase activity"/>
    <property type="evidence" value="ECO:0007669"/>
    <property type="project" value="UniProtKB-KW"/>
</dbReference>
<evidence type="ECO:0000256" key="1">
    <source>
        <dbReference type="PROSITE-ProRule" id="PRU00464"/>
    </source>
</evidence>
<dbReference type="STRING" id="1123014.SAMN02745746_03757"/>
<gene>
    <name evidence="3" type="ORF">SAMN02745746_03757</name>
</gene>
<keyword evidence="4" id="KW-1185">Reference proteome</keyword>